<feature type="domain" description="GGDEF" evidence="1">
    <location>
        <begin position="1"/>
        <end position="88"/>
    </location>
</feature>
<gene>
    <name evidence="2" type="ORF">ACFPOU_03000</name>
</gene>
<proteinExistence type="predicted"/>
<dbReference type="InterPro" id="IPR029787">
    <property type="entry name" value="Nucleotide_cyclase"/>
</dbReference>
<dbReference type="EMBL" id="JBHSMS010000012">
    <property type="protein sequence ID" value="MFC5510095.1"/>
    <property type="molecule type" value="Genomic_DNA"/>
</dbReference>
<accession>A0ABW0PBS1</accession>
<dbReference type="RefSeq" id="WP_379717095.1">
    <property type="nucleotide sequence ID" value="NZ_JBHSMS010000012.1"/>
</dbReference>
<dbReference type="Pfam" id="PF00990">
    <property type="entry name" value="GGDEF"/>
    <property type="match status" value="1"/>
</dbReference>
<dbReference type="EC" id="2.7.7.65" evidence="2"/>
<dbReference type="PANTHER" id="PTHR44757">
    <property type="entry name" value="DIGUANYLATE CYCLASE DGCP"/>
    <property type="match status" value="1"/>
</dbReference>
<dbReference type="PROSITE" id="PS50887">
    <property type="entry name" value="GGDEF"/>
    <property type="match status" value="1"/>
</dbReference>
<keyword evidence="2" id="KW-0548">Nucleotidyltransferase</keyword>
<dbReference type="SUPFAM" id="SSF55073">
    <property type="entry name" value="Nucleotide cyclase"/>
    <property type="match status" value="1"/>
</dbReference>
<name>A0ABW0PBS1_9BURK</name>
<evidence type="ECO:0000313" key="2">
    <source>
        <dbReference type="EMBL" id="MFC5510095.1"/>
    </source>
</evidence>
<evidence type="ECO:0000313" key="3">
    <source>
        <dbReference type="Proteomes" id="UP001596031"/>
    </source>
</evidence>
<dbReference type="InterPro" id="IPR043128">
    <property type="entry name" value="Rev_trsase/Diguanyl_cyclase"/>
</dbReference>
<dbReference type="PANTHER" id="PTHR44757:SF2">
    <property type="entry name" value="BIOFILM ARCHITECTURE MAINTENANCE PROTEIN MBAA"/>
    <property type="match status" value="1"/>
</dbReference>
<dbReference type="InterPro" id="IPR000160">
    <property type="entry name" value="GGDEF_dom"/>
</dbReference>
<protein>
    <submittedName>
        <fullName evidence="2">Diguanylate cyclase domain-containing protein</fullName>
        <ecNumber evidence="2">2.7.7.65</ecNumber>
    </submittedName>
</protein>
<evidence type="ECO:0000259" key="1">
    <source>
        <dbReference type="PROSITE" id="PS50887"/>
    </source>
</evidence>
<keyword evidence="3" id="KW-1185">Reference proteome</keyword>
<comment type="caution">
    <text evidence="2">The sequence shown here is derived from an EMBL/GenBank/DDBJ whole genome shotgun (WGS) entry which is preliminary data.</text>
</comment>
<dbReference type="Proteomes" id="UP001596031">
    <property type="component" value="Unassembled WGS sequence"/>
</dbReference>
<keyword evidence="2" id="KW-0808">Transferase</keyword>
<organism evidence="2 3">
    <name type="scientific">Massilia jejuensis</name>
    <dbReference type="NCBI Taxonomy" id="648894"/>
    <lineage>
        <taxon>Bacteria</taxon>
        <taxon>Pseudomonadati</taxon>
        <taxon>Pseudomonadota</taxon>
        <taxon>Betaproteobacteria</taxon>
        <taxon>Burkholderiales</taxon>
        <taxon>Oxalobacteraceae</taxon>
        <taxon>Telluria group</taxon>
        <taxon>Massilia</taxon>
    </lineage>
</organism>
<dbReference type="Gene3D" id="3.30.70.270">
    <property type="match status" value="1"/>
</dbReference>
<reference evidence="3" key="1">
    <citation type="journal article" date="2019" name="Int. J. Syst. Evol. Microbiol.">
        <title>The Global Catalogue of Microorganisms (GCM) 10K type strain sequencing project: providing services to taxonomists for standard genome sequencing and annotation.</title>
        <authorList>
            <consortium name="The Broad Institute Genomics Platform"/>
            <consortium name="The Broad Institute Genome Sequencing Center for Infectious Disease"/>
            <person name="Wu L."/>
            <person name="Ma J."/>
        </authorList>
    </citation>
    <scope>NUCLEOTIDE SEQUENCE [LARGE SCALE GENOMIC DNA]</scope>
    <source>
        <strain evidence="3">CCUG 38813</strain>
    </source>
</reference>
<dbReference type="GO" id="GO:0052621">
    <property type="term" value="F:diguanylate cyclase activity"/>
    <property type="evidence" value="ECO:0007669"/>
    <property type="project" value="UniProtKB-EC"/>
</dbReference>
<dbReference type="InterPro" id="IPR052155">
    <property type="entry name" value="Biofilm_reg_signaling"/>
</dbReference>
<sequence length="98" mass="10474">MAFLVILKQLGSTPQACAANAKHQALKLRGALGQPYRCGEIDYIASASIGITSFDASRPGVEDILKQADLAMYRAKSEGRNTLRIFDQSMQIAAATSA</sequence>